<sequence length="166" mass="18474">MRVLLKFELDCAPDDAWRAIRSPHVFQEVSAPLSTFTSLEVGGFPELWQAGEHPVRMAAAGLFPVGQQVIDVSFPDAPDGVRIMRDSGRGLSGPLALVTQWEHSMAISAAPGGKTLYRDQLIFSSGLLTPLLWPLYWAFWQWRGAALRRLAPSWSWGTTRRSNLNL</sequence>
<dbReference type="RefSeq" id="WP_100388154.1">
    <property type="nucleotide sequence ID" value="NZ_BMZU01000001.1"/>
</dbReference>
<keyword evidence="2" id="KW-1185">Reference proteome</keyword>
<evidence type="ECO:0008006" key="3">
    <source>
        <dbReference type="Google" id="ProtNLM"/>
    </source>
</evidence>
<evidence type="ECO:0000313" key="1">
    <source>
        <dbReference type="EMBL" id="PJJ81478.1"/>
    </source>
</evidence>
<proteinExistence type="predicted"/>
<dbReference type="Proteomes" id="UP000231742">
    <property type="component" value="Unassembled WGS sequence"/>
</dbReference>
<dbReference type="OrthoDB" id="7428016at2"/>
<evidence type="ECO:0000313" key="2">
    <source>
        <dbReference type="Proteomes" id="UP000231742"/>
    </source>
</evidence>
<comment type="caution">
    <text evidence="1">The sequence shown here is derived from an EMBL/GenBank/DDBJ whole genome shotgun (WGS) entry which is preliminary data.</text>
</comment>
<organism evidence="1 2">
    <name type="scientific">Salinibacterium amurskyense</name>
    <dbReference type="NCBI Taxonomy" id="205941"/>
    <lineage>
        <taxon>Bacteria</taxon>
        <taxon>Bacillati</taxon>
        <taxon>Actinomycetota</taxon>
        <taxon>Actinomycetes</taxon>
        <taxon>Micrococcales</taxon>
        <taxon>Microbacteriaceae</taxon>
        <taxon>Salinibacterium</taxon>
    </lineage>
</organism>
<gene>
    <name evidence="1" type="ORF">CLV85_0655</name>
</gene>
<reference evidence="1 2" key="1">
    <citation type="submission" date="2017-11" db="EMBL/GenBank/DDBJ databases">
        <title>Genomic Encyclopedia of Archaeal and Bacterial Type Strains, Phase II (KMG-II): From Individual Species to Whole Genera.</title>
        <authorList>
            <person name="Goeker M."/>
        </authorList>
    </citation>
    <scope>NUCLEOTIDE SEQUENCE [LARGE SCALE GENOMIC DNA]</scope>
    <source>
        <strain evidence="1 2">DSM 16400</strain>
    </source>
</reference>
<protein>
    <recommendedName>
        <fullName evidence="3">Polyketide cyclase/dehydrase/lipid transport protein</fullName>
    </recommendedName>
</protein>
<name>A0A2M9D759_9MICO</name>
<accession>A0A2M9D759</accession>
<dbReference type="AlphaFoldDB" id="A0A2M9D759"/>
<dbReference type="EMBL" id="PGFH01000001">
    <property type="protein sequence ID" value="PJJ81478.1"/>
    <property type="molecule type" value="Genomic_DNA"/>
</dbReference>